<accession>A0ABW7EZ74</accession>
<keyword evidence="2" id="KW-0732">Signal</keyword>
<reference evidence="4 5" key="1">
    <citation type="submission" date="2024-08" db="EMBL/GenBank/DDBJ databases">
        <authorList>
            <person name="Lu H."/>
        </authorList>
    </citation>
    <scope>NUCLEOTIDE SEQUENCE [LARGE SCALE GENOMIC DNA]</scope>
    <source>
        <strain evidence="4 5">LYH14W</strain>
    </source>
</reference>
<keyword evidence="5" id="KW-1185">Reference proteome</keyword>
<proteinExistence type="predicted"/>
<sequence length="672" mass="74457">MRPTPLALLLAAALFALPAAAQSPEPSPALRPLSAEEAFGGANFAAPRLSPDGRHLALLAARRGRMGLSIFDLEKGVYESHLNFADADIADPMWLGNGRLLYTLAQHGQSRTTQLTQGGLFVVSRDGQQQRKLHATYNDWVSSSLRRYTWMTPLQAVPGSDEELIATCNDIDKDSVDVYRVNAVTGKRQRLTTERPARTRDWVLDTQLQPRVTISDVEKSTERVVHYREANGRWRELWRFRAGHDDVRVPVSVEADGKLLVATNEGRDTVALREYDPTSGQWGDVLIEHPNYDVAIDALGDQAGALLHHESSGELLGVQMDTVRPVFAWMDERRQRLQAMVDKALPGRINALQLSSSRQVFVSSRSDTERARWYLLDSRSGRFSEVLNVQPGLDPERVPATDTLALRSRDGLPLSGHVLRPPQAAPAKPLPTIVLVHGGPWVRGSTWGDTGLDMSMARWLASRGYQVLLPGFRGSTGFGKRFTLAARGQFGLAMQDDIEDALDALIQRGDADPQRLCIMGSSYGGYASLMAVARAPDRYRCAVAGFPVSDLARQLTSDWGDISRNHEARAFWVDMVGDPEKDRAALDAVSPRYLASRIKAKVMIHAGQHDQRTPLEQAEFMRDALKRAGNEPLWLAKFGEGHGYSLKSGHDEMLDLLETFLAEQLAPTKPRR</sequence>
<feature type="chain" id="PRO_5046755751" evidence="2">
    <location>
        <begin position="22"/>
        <end position="672"/>
    </location>
</feature>
<evidence type="ECO:0000313" key="4">
    <source>
        <dbReference type="EMBL" id="MFG6429662.1"/>
    </source>
</evidence>
<dbReference type="RefSeq" id="WP_394477283.1">
    <property type="nucleotide sequence ID" value="NZ_JBIGHV010000002.1"/>
</dbReference>
<dbReference type="InterPro" id="IPR001375">
    <property type="entry name" value="Peptidase_S9_cat"/>
</dbReference>
<dbReference type="InterPro" id="IPR011042">
    <property type="entry name" value="6-blade_b-propeller_TolB-like"/>
</dbReference>
<organism evidence="4 5">
    <name type="scientific">Pelomonas parva</name>
    <dbReference type="NCBI Taxonomy" id="3299032"/>
    <lineage>
        <taxon>Bacteria</taxon>
        <taxon>Pseudomonadati</taxon>
        <taxon>Pseudomonadota</taxon>
        <taxon>Betaproteobacteria</taxon>
        <taxon>Burkholderiales</taxon>
        <taxon>Sphaerotilaceae</taxon>
        <taxon>Roseateles</taxon>
    </lineage>
</organism>
<protein>
    <submittedName>
        <fullName evidence="4">S9 family peptidase</fullName>
    </submittedName>
</protein>
<evidence type="ECO:0000256" key="2">
    <source>
        <dbReference type="SAM" id="SignalP"/>
    </source>
</evidence>
<name>A0ABW7EZ74_9BURK</name>
<dbReference type="SUPFAM" id="SSF53474">
    <property type="entry name" value="alpha/beta-Hydrolases"/>
    <property type="match status" value="1"/>
</dbReference>
<gene>
    <name evidence="4" type="ORF">ACG00Y_07055</name>
</gene>
<dbReference type="EMBL" id="JBIGHV010000002">
    <property type="protein sequence ID" value="MFG6429662.1"/>
    <property type="molecule type" value="Genomic_DNA"/>
</dbReference>
<keyword evidence="1" id="KW-0378">Hydrolase</keyword>
<dbReference type="PANTHER" id="PTHR42776:SF27">
    <property type="entry name" value="DIPEPTIDYL PEPTIDASE FAMILY MEMBER 6"/>
    <property type="match status" value="1"/>
</dbReference>
<feature type="signal peptide" evidence="2">
    <location>
        <begin position="1"/>
        <end position="21"/>
    </location>
</feature>
<evidence type="ECO:0000259" key="3">
    <source>
        <dbReference type="Pfam" id="PF00326"/>
    </source>
</evidence>
<dbReference type="Gene3D" id="3.40.50.1820">
    <property type="entry name" value="alpha/beta hydrolase"/>
    <property type="match status" value="1"/>
</dbReference>
<dbReference type="InterPro" id="IPR029058">
    <property type="entry name" value="AB_hydrolase_fold"/>
</dbReference>
<dbReference type="Pfam" id="PF00326">
    <property type="entry name" value="Peptidase_S9"/>
    <property type="match status" value="1"/>
</dbReference>
<feature type="domain" description="Peptidase S9 prolyl oligopeptidase catalytic" evidence="3">
    <location>
        <begin position="456"/>
        <end position="665"/>
    </location>
</feature>
<dbReference type="PANTHER" id="PTHR42776">
    <property type="entry name" value="SERINE PEPTIDASE S9 FAMILY MEMBER"/>
    <property type="match status" value="1"/>
</dbReference>
<comment type="caution">
    <text evidence="4">The sequence shown here is derived from an EMBL/GenBank/DDBJ whole genome shotgun (WGS) entry which is preliminary data.</text>
</comment>
<evidence type="ECO:0000313" key="5">
    <source>
        <dbReference type="Proteomes" id="UP001606210"/>
    </source>
</evidence>
<dbReference type="Gene3D" id="2.120.10.30">
    <property type="entry name" value="TolB, C-terminal domain"/>
    <property type="match status" value="1"/>
</dbReference>
<dbReference type="Proteomes" id="UP001606210">
    <property type="component" value="Unassembled WGS sequence"/>
</dbReference>
<evidence type="ECO:0000256" key="1">
    <source>
        <dbReference type="ARBA" id="ARBA00022801"/>
    </source>
</evidence>
<dbReference type="SUPFAM" id="SSF82171">
    <property type="entry name" value="DPP6 N-terminal domain-like"/>
    <property type="match status" value="1"/>
</dbReference>